<evidence type="ECO:0000256" key="6">
    <source>
        <dbReference type="ARBA" id="ARBA00023134"/>
    </source>
</evidence>
<evidence type="ECO:0000313" key="10">
    <source>
        <dbReference type="Proteomes" id="UP001562425"/>
    </source>
</evidence>
<dbReference type="PANTHER" id="PTHR21231:SF3">
    <property type="entry name" value="GPN-LOOP GTPASE 2"/>
    <property type="match status" value="1"/>
</dbReference>
<dbReference type="InterPro" id="IPR030231">
    <property type="entry name" value="Gpn2"/>
</dbReference>
<dbReference type="InterPro" id="IPR004130">
    <property type="entry name" value="Gpn"/>
</dbReference>
<dbReference type="Proteomes" id="UP001562425">
    <property type="component" value="Unassembled WGS sequence"/>
</dbReference>
<protein>
    <recommendedName>
        <fullName evidence="3 8">GPN-loop GTPase 2</fullName>
    </recommendedName>
</protein>
<dbReference type="Gene3D" id="3.40.50.300">
    <property type="entry name" value="P-loop containing nucleotide triphosphate hydrolases"/>
    <property type="match status" value="1"/>
</dbReference>
<evidence type="ECO:0000256" key="8">
    <source>
        <dbReference type="RuleBase" id="RU365059"/>
    </source>
</evidence>
<comment type="caution">
    <text evidence="9">The sequence shown here is derived from an EMBL/GenBank/DDBJ whole genome shotgun (WGS) entry which is preliminary data.</text>
</comment>
<evidence type="ECO:0000256" key="7">
    <source>
        <dbReference type="ARBA" id="ARBA00046611"/>
    </source>
</evidence>
<accession>A0ABD1DJC4</accession>
<evidence type="ECO:0000256" key="4">
    <source>
        <dbReference type="ARBA" id="ARBA00022741"/>
    </source>
</evidence>
<comment type="similarity">
    <text evidence="2 8">Belongs to the GPN-loop GTPase family.</text>
</comment>
<keyword evidence="10" id="KW-1185">Reference proteome</keyword>
<comment type="subunit">
    <text evidence="7">Heterodimers with GPN1 or GPN3. Binds to RNA polymerase II (RNAPII).</text>
</comment>
<dbReference type="PANTHER" id="PTHR21231">
    <property type="entry name" value="XPA-BINDING PROTEIN 1-RELATED"/>
    <property type="match status" value="1"/>
</dbReference>
<evidence type="ECO:0000256" key="5">
    <source>
        <dbReference type="ARBA" id="ARBA00022801"/>
    </source>
</evidence>
<evidence type="ECO:0000313" key="9">
    <source>
        <dbReference type="EMBL" id="KAL1399750.1"/>
    </source>
</evidence>
<dbReference type="FunFam" id="3.40.50.300:FF:000338">
    <property type="entry name" value="GPN-loop GTPase 2"/>
    <property type="match status" value="1"/>
</dbReference>
<dbReference type="EMBL" id="JBEHCU010005460">
    <property type="protein sequence ID" value="KAL1399750.1"/>
    <property type="molecule type" value="Genomic_DNA"/>
</dbReference>
<evidence type="ECO:0000256" key="2">
    <source>
        <dbReference type="ARBA" id="ARBA00005290"/>
    </source>
</evidence>
<comment type="function">
    <text evidence="1 8">Small GTPase required for proper localization of RNA polymerase II and III (RNAPII and RNAPIII). May act at an RNAP assembly step prior to nuclear import.</text>
</comment>
<evidence type="ECO:0000256" key="1">
    <source>
        <dbReference type="ARBA" id="ARBA00003181"/>
    </source>
</evidence>
<reference evidence="9 10" key="1">
    <citation type="submission" date="2024-05" db="EMBL/GenBank/DDBJ databases">
        <title>Culex pipiens pipiens assembly and annotation.</title>
        <authorList>
            <person name="Alout H."/>
            <person name="Durand T."/>
        </authorList>
    </citation>
    <scope>NUCLEOTIDE SEQUENCE [LARGE SCALE GENOMIC DNA]</scope>
    <source>
        <strain evidence="9">HA-2024</strain>
        <tissue evidence="9">Whole body</tissue>
    </source>
</reference>
<keyword evidence="4 8" id="KW-0547">Nucleotide-binding</keyword>
<keyword evidence="6 8" id="KW-0342">GTP-binding</keyword>
<gene>
    <name evidence="9" type="ORF">pipiens_002167</name>
</gene>
<dbReference type="CDD" id="cd17871">
    <property type="entry name" value="GPN2"/>
    <property type="match status" value="1"/>
</dbReference>
<evidence type="ECO:0000256" key="3">
    <source>
        <dbReference type="ARBA" id="ARBA00014588"/>
    </source>
</evidence>
<dbReference type="SUPFAM" id="SSF52540">
    <property type="entry name" value="P-loop containing nucleoside triphosphate hydrolases"/>
    <property type="match status" value="1"/>
</dbReference>
<dbReference type="GO" id="GO:0016787">
    <property type="term" value="F:hydrolase activity"/>
    <property type="evidence" value="ECO:0007669"/>
    <property type="project" value="UniProtKB-KW"/>
</dbReference>
<dbReference type="GO" id="GO:0005525">
    <property type="term" value="F:GTP binding"/>
    <property type="evidence" value="ECO:0007669"/>
    <property type="project" value="UniProtKB-KW"/>
</dbReference>
<sequence>MEGGRCFKNRHHRRQQTLRTRKPLFGQLVIGPPGSGKTSYCSRMKTFLGKLEREVTVVNLDPANDNMEYESAIDIMQLVTVQDVMEQFGLGPNGALIYCMEFLEANFGWLLEQLKASSCKYFIFDCPGQVELYTHHNAMRNIFEKLDQLGYHLCTVHLVESHHCSEPHKFISTLLLSLHTMLQMGLPHVNVLSKADLLKEYESKLAFNVEYYTEVLDLNYLLECIEHSSIGGTNRTKYKKLDAAIVSMVEDYGLVSFHLLDSNKDESLLRLKNAVDKANGYVYGAGEEQNVNTLLACAVGAETQTERMERDVDPYRS</sequence>
<dbReference type="Pfam" id="PF03029">
    <property type="entry name" value="ATP_bind_1"/>
    <property type="match status" value="1"/>
</dbReference>
<name>A0ABD1DJC4_CULPP</name>
<proteinExistence type="inferred from homology"/>
<dbReference type="AlphaFoldDB" id="A0ABD1DJC4"/>
<keyword evidence="5 8" id="KW-0378">Hydrolase</keyword>
<organism evidence="9 10">
    <name type="scientific">Culex pipiens pipiens</name>
    <name type="common">Northern house mosquito</name>
    <dbReference type="NCBI Taxonomy" id="38569"/>
    <lineage>
        <taxon>Eukaryota</taxon>
        <taxon>Metazoa</taxon>
        <taxon>Ecdysozoa</taxon>
        <taxon>Arthropoda</taxon>
        <taxon>Hexapoda</taxon>
        <taxon>Insecta</taxon>
        <taxon>Pterygota</taxon>
        <taxon>Neoptera</taxon>
        <taxon>Endopterygota</taxon>
        <taxon>Diptera</taxon>
        <taxon>Nematocera</taxon>
        <taxon>Culicoidea</taxon>
        <taxon>Culicidae</taxon>
        <taxon>Culicinae</taxon>
        <taxon>Culicini</taxon>
        <taxon>Culex</taxon>
        <taxon>Culex</taxon>
    </lineage>
</organism>
<dbReference type="InterPro" id="IPR027417">
    <property type="entry name" value="P-loop_NTPase"/>
</dbReference>